<sequence>MAAPDHHPGDGEHLKEYWAYGKGAAKIRWNTPGDFNRCVHHLGKYVADPQGMCNVLHRMATGAPPGHAPGDKA</sequence>
<accession>A0A7W3VUP8</accession>
<comment type="caution">
    <text evidence="1">The sequence shown here is derived from an EMBL/GenBank/DDBJ whole genome shotgun (WGS) entry which is preliminary data.</text>
</comment>
<dbReference type="Proteomes" id="UP000526734">
    <property type="component" value="Unassembled WGS sequence"/>
</dbReference>
<keyword evidence="2" id="KW-1185">Reference proteome</keyword>
<dbReference type="AlphaFoldDB" id="A0A7W3VUP8"/>
<dbReference type="EMBL" id="JACGZW010000003">
    <property type="protein sequence ID" value="MBB1153505.1"/>
    <property type="molecule type" value="Genomic_DNA"/>
</dbReference>
<reference evidence="1 2" key="1">
    <citation type="submission" date="2020-08" db="EMBL/GenBank/DDBJ databases">
        <title>Amycolatopsis sp. nov. DR6-1 isolated from Dendrobium heterocarpum.</title>
        <authorList>
            <person name="Tedsree N."/>
            <person name="Kuncharoen N."/>
            <person name="Likhitwitayawuid K."/>
            <person name="Tanasupawat S."/>
        </authorList>
    </citation>
    <scope>NUCLEOTIDE SEQUENCE [LARGE SCALE GENOMIC DNA]</scope>
    <source>
        <strain evidence="1 2">DR6-1</strain>
    </source>
</reference>
<proteinExistence type="predicted"/>
<name>A0A7W3VUP8_9PSEU</name>
<protein>
    <submittedName>
        <fullName evidence="1">Uncharacterized protein</fullName>
    </submittedName>
</protein>
<organism evidence="1 2">
    <name type="scientific">Amycolatopsis dendrobii</name>
    <dbReference type="NCBI Taxonomy" id="2760662"/>
    <lineage>
        <taxon>Bacteria</taxon>
        <taxon>Bacillati</taxon>
        <taxon>Actinomycetota</taxon>
        <taxon>Actinomycetes</taxon>
        <taxon>Pseudonocardiales</taxon>
        <taxon>Pseudonocardiaceae</taxon>
        <taxon>Amycolatopsis</taxon>
    </lineage>
</organism>
<evidence type="ECO:0000313" key="1">
    <source>
        <dbReference type="EMBL" id="MBB1153505.1"/>
    </source>
</evidence>
<evidence type="ECO:0000313" key="2">
    <source>
        <dbReference type="Proteomes" id="UP000526734"/>
    </source>
</evidence>
<dbReference type="RefSeq" id="WP_182890626.1">
    <property type="nucleotide sequence ID" value="NZ_JACGZW010000003.1"/>
</dbReference>
<gene>
    <name evidence="1" type="ORF">H4281_10225</name>
</gene>